<sequence length="130" mass="13538">MLNRPVGKGLGRLTGLDPAGPPPGFSDRGRPKKMDKAQLPQSESHTHCTGVVALTVQRSSSEPIFPPVDNSARTPTQGSGNSERRGNSEASAGEEYADVEAVELDSSGHGKLLSNEIISTFSSPLAVGAK</sequence>
<dbReference type="Proteomes" id="UP001293254">
    <property type="component" value="Unassembled WGS sequence"/>
</dbReference>
<feature type="compositionally biased region" description="Polar residues" evidence="1">
    <location>
        <begin position="71"/>
        <end position="81"/>
    </location>
</feature>
<evidence type="ECO:0000256" key="1">
    <source>
        <dbReference type="SAM" id="MobiDB-lite"/>
    </source>
</evidence>
<evidence type="ECO:0000313" key="2">
    <source>
        <dbReference type="EMBL" id="KAK4428785.1"/>
    </source>
</evidence>
<feature type="region of interest" description="Disordered" evidence="1">
    <location>
        <begin position="1"/>
        <end position="98"/>
    </location>
</feature>
<reference evidence="2" key="1">
    <citation type="submission" date="2020-06" db="EMBL/GenBank/DDBJ databases">
        <authorList>
            <person name="Li T."/>
            <person name="Hu X."/>
            <person name="Zhang T."/>
            <person name="Song X."/>
            <person name="Zhang H."/>
            <person name="Dai N."/>
            <person name="Sheng W."/>
            <person name="Hou X."/>
            <person name="Wei L."/>
        </authorList>
    </citation>
    <scope>NUCLEOTIDE SEQUENCE</scope>
    <source>
        <strain evidence="2">3651</strain>
        <tissue evidence="2">Leaf</tissue>
    </source>
</reference>
<accession>A0AAE1YEI7</accession>
<gene>
    <name evidence="2" type="ORF">Salat_1178400</name>
</gene>
<keyword evidence="3" id="KW-1185">Reference proteome</keyword>
<evidence type="ECO:0000313" key="3">
    <source>
        <dbReference type="Proteomes" id="UP001293254"/>
    </source>
</evidence>
<proteinExistence type="predicted"/>
<name>A0AAE1YEI7_9LAMI</name>
<feature type="compositionally biased region" description="Basic and acidic residues" evidence="1">
    <location>
        <begin position="27"/>
        <end position="36"/>
    </location>
</feature>
<protein>
    <submittedName>
        <fullName evidence="2">Uncharacterized protein</fullName>
    </submittedName>
</protein>
<reference evidence="2" key="2">
    <citation type="journal article" date="2024" name="Plant">
        <title>Genomic evolution and insights into agronomic trait innovations of Sesamum species.</title>
        <authorList>
            <person name="Miao H."/>
            <person name="Wang L."/>
            <person name="Qu L."/>
            <person name="Liu H."/>
            <person name="Sun Y."/>
            <person name="Le M."/>
            <person name="Wang Q."/>
            <person name="Wei S."/>
            <person name="Zheng Y."/>
            <person name="Lin W."/>
            <person name="Duan Y."/>
            <person name="Cao H."/>
            <person name="Xiong S."/>
            <person name="Wang X."/>
            <person name="Wei L."/>
            <person name="Li C."/>
            <person name="Ma Q."/>
            <person name="Ju M."/>
            <person name="Zhao R."/>
            <person name="Li G."/>
            <person name="Mu C."/>
            <person name="Tian Q."/>
            <person name="Mei H."/>
            <person name="Zhang T."/>
            <person name="Gao T."/>
            <person name="Zhang H."/>
        </authorList>
    </citation>
    <scope>NUCLEOTIDE SEQUENCE</scope>
    <source>
        <strain evidence="2">3651</strain>
    </source>
</reference>
<comment type="caution">
    <text evidence="2">The sequence shown here is derived from an EMBL/GenBank/DDBJ whole genome shotgun (WGS) entry which is preliminary data.</text>
</comment>
<dbReference type="AlphaFoldDB" id="A0AAE1YEI7"/>
<dbReference type="EMBL" id="JACGWO010000004">
    <property type="protein sequence ID" value="KAK4428785.1"/>
    <property type="molecule type" value="Genomic_DNA"/>
</dbReference>
<organism evidence="2 3">
    <name type="scientific">Sesamum alatum</name>
    <dbReference type="NCBI Taxonomy" id="300844"/>
    <lineage>
        <taxon>Eukaryota</taxon>
        <taxon>Viridiplantae</taxon>
        <taxon>Streptophyta</taxon>
        <taxon>Embryophyta</taxon>
        <taxon>Tracheophyta</taxon>
        <taxon>Spermatophyta</taxon>
        <taxon>Magnoliopsida</taxon>
        <taxon>eudicotyledons</taxon>
        <taxon>Gunneridae</taxon>
        <taxon>Pentapetalae</taxon>
        <taxon>asterids</taxon>
        <taxon>lamiids</taxon>
        <taxon>Lamiales</taxon>
        <taxon>Pedaliaceae</taxon>
        <taxon>Sesamum</taxon>
    </lineage>
</organism>